<reference evidence="3 6" key="3">
    <citation type="submission" date="2019-08" db="EMBL/GenBank/DDBJ databases">
        <title>Whole genome sequencing of Aggregatibacter actinomycetemcomitans cultured from blood stream infections in Denmark reveals a novel phylogenetic lineage expressing serotype a membrane O polysaccharide.</title>
        <authorList>
            <person name="Nedergaard S."/>
            <person name="Kobel C.M."/>
            <person name="Nielsen M.B."/>
            <person name="Moeller R.T."/>
            <person name="Jensen A.B."/>
            <person name="Noerskov-Lauritsen N."/>
        </authorList>
    </citation>
    <scope>NUCLEOTIDE SEQUENCE [LARGE SCALE GENOMIC DNA]</scope>
    <source>
        <strain evidence="3 6">PN_563</strain>
    </source>
</reference>
<dbReference type="EMBL" id="CP012959">
    <property type="protein sequence ID" value="AMQ95141.1"/>
    <property type="molecule type" value="Genomic_DNA"/>
</dbReference>
<dbReference type="eggNOG" id="COG4667">
    <property type="taxonomic scope" value="Bacteria"/>
</dbReference>
<evidence type="ECO:0000313" key="1">
    <source>
        <dbReference type="EMBL" id="AMQ95141.1"/>
    </source>
</evidence>
<evidence type="ECO:0000313" key="4">
    <source>
        <dbReference type="Proteomes" id="UP000072236"/>
    </source>
</evidence>
<accession>A0A142G3B1</accession>
<evidence type="ECO:0000313" key="5">
    <source>
        <dbReference type="Proteomes" id="UP000226080"/>
    </source>
</evidence>
<dbReference type="Proteomes" id="UP000072236">
    <property type="component" value="Chromosome"/>
</dbReference>
<organism evidence="3 6">
    <name type="scientific">Aggregatibacter actinomycetemcomitans</name>
    <name type="common">Actinobacillus actinomycetemcomitans</name>
    <name type="synonym">Haemophilus actinomycetemcomitans</name>
    <dbReference type="NCBI Taxonomy" id="714"/>
    <lineage>
        <taxon>Bacteria</taxon>
        <taxon>Pseudomonadati</taxon>
        <taxon>Pseudomonadota</taxon>
        <taxon>Gammaproteobacteria</taxon>
        <taxon>Pasteurellales</taxon>
        <taxon>Pasteurellaceae</taxon>
        <taxon>Aggregatibacter</taxon>
    </lineage>
</organism>
<evidence type="ECO:0000313" key="6">
    <source>
        <dbReference type="Proteomes" id="UP000323012"/>
    </source>
</evidence>
<protein>
    <submittedName>
        <fullName evidence="3">RssA protein</fullName>
    </submittedName>
</protein>
<reference evidence="1 4" key="1">
    <citation type="submission" date="2015-10" db="EMBL/GenBank/DDBJ databases">
        <title>Tn-seq of a polymicrobial infection.</title>
        <authorList>
            <person name="Stacy A."/>
            <person name="Rumbaugh K.P."/>
            <person name="Whiteley M."/>
        </authorList>
    </citation>
    <scope>NUCLEOTIDE SEQUENCE [LARGE SCALE GENOMIC DNA]</scope>
    <source>
        <strain evidence="1 4">624</strain>
    </source>
</reference>
<dbReference type="OrthoDB" id="9802424at2"/>
<reference evidence="2 5" key="2">
    <citation type="submission" date="2017-10" db="EMBL/GenBank/DDBJ databases">
        <title>Draft genome sequences of Aggregatibacter actinomycetemcomitans strains 310a and 310b.</title>
        <authorList>
            <person name="May A.C."/>
            <person name="Ohta H."/>
            <person name="Maeda H."/>
            <person name="Kokeguchi S."/>
            <person name="Cugini C."/>
        </authorList>
    </citation>
    <scope>NUCLEOTIDE SEQUENCE [LARGE SCALE GENOMIC DNA]</scope>
    <source>
        <strain evidence="2 5">310b</strain>
    </source>
</reference>
<dbReference type="EMBL" id="VSED01000003">
    <property type="protein sequence ID" value="TYA39779.1"/>
    <property type="molecule type" value="Genomic_DNA"/>
</dbReference>
<name>A0A142G3B1_AGGAC</name>
<dbReference type="Proteomes" id="UP000323012">
    <property type="component" value="Unassembled WGS sequence"/>
</dbReference>
<keyword evidence="5" id="KW-1185">Reference proteome</keyword>
<dbReference type="Proteomes" id="UP000226080">
    <property type="component" value="Unassembled WGS sequence"/>
</dbReference>
<dbReference type="AlphaFoldDB" id="A0A142G3B1"/>
<evidence type="ECO:0000313" key="3">
    <source>
        <dbReference type="EMBL" id="TYA39779.1"/>
    </source>
</evidence>
<proteinExistence type="predicted"/>
<gene>
    <name evidence="1" type="ORF">ACT75_05290</name>
    <name evidence="2" type="ORF">CQR80_02890</name>
    <name evidence="3" type="ORF">FXB79_02080</name>
</gene>
<evidence type="ECO:0000313" key="2">
    <source>
        <dbReference type="EMBL" id="PHO21126.1"/>
    </source>
</evidence>
<dbReference type="KEGG" id="aact:ACT75_05290"/>
<dbReference type="EMBL" id="PCGW01000004">
    <property type="protein sequence ID" value="PHO21126.1"/>
    <property type="molecule type" value="Genomic_DNA"/>
</dbReference>
<sequence>MFGVNLPSKQKGRVALQQKYLNDKRYMGFHSLFTTGNIVNKDFTLYQLPFELDIFDQDEFARAGIDFSCFRSVDIYHRRGTSDKSLSIYPRQKIRWKPTALYGIKHAVILLFKNNVQFLIKLTKTHTYQ</sequence>